<accession>A0A9D3LRI8</accession>
<dbReference type="AlphaFoldDB" id="A0A9D3LRI8"/>
<dbReference type="Gene3D" id="3.40.50.300">
    <property type="entry name" value="P-loop containing nucleotide triphosphate hydrolases"/>
    <property type="match status" value="1"/>
</dbReference>
<dbReference type="Proteomes" id="UP001044222">
    <property type="component" value="Chromosome 15"/>
</dbReference>
<evidence type="ECO:0000313" key="1">
    <source>
        <dbReference type="EMBL" id="KAG5835027.1"/>
    </source>
</evidence>
<sequence length="215" mass="23442">MMSSAQPALALDSLSVGSLLSGELDEEGEGDEGDLGDLEVNPYDGLPFSSRYYSLLEQRRQLPVWSVKYGLLELLETHSLVVLSAESGAGKSTQVPQWCVEYALSLQFTEGLVCCSQPYAAAAGSLALRVADEMDLSLGLEVGYRVPHDEGCTPDTLLRFMTDSLLLGEMMSDPLLRQYGVVVVDEAQERTVATDALLGLLRDVCRQRPTSGWWC</sequence>
<evidence type="ECO:0000313" key="2">
    <source>
        <dbReference type="Proteomes" id="UP001044222"/>
    </source>
</evidence>
<dbReference type="GO" id="GO:0004386">
    <property type="term" value="F:helicase activity"/>
    <property type="evidence" value="ECO:0007669"/>
    <property type="project" value="TreeGrafter"/>
</dbReference>
<evidence type="ECO:0008006" key="3">
    <source>
        <dbReference type="Google" id="ProtNLM"/>
    </source>
</evidence>
<dbReference type="PANTHER" id="PTHR18934">
    <property type="entry name" value="ATP-DEPENDENT RNA HELICASE"/>
    <property type="match status" value="1"/>
</dbReference>
<protein>
    <recommendedName>
        <fullName evidence="3">Helicase ATP-binding domain-containing protein</fullName>
    </recommendedName>
</protein>
<dbReference type="GO" id="GO:0003723">
    <property type="term" value="F:RNA binding"/>
    <property type="evidence" value="ECO:0007669"/>
    <property type="project" value="TreeGrafter"/>
</dbReference>
<organism evidence="1 2">
    <name type="scientific">Anguilla anguilla</name>
    <name type="common">European freshwater eel</name>
    <name type="synonym">Muraena anguilla</name>
    <dbReference type="NCBI Taxonomy" id="7936"/>
    <lineage>
        <taxon>Eukaryota</taxon>
        <taxon>Metazoa</taxon>
        <taxon>Chordata</taxon>
        <taxon>Craniata</taxon>
        <taxon>Vertebrata</taxon>
        <taxon>Euteleostomi</taxon>
        <taxon>Actinopterygii</taxon>
        <taxon>Neopterygii</taxon>
        <taxon>Teleostei</taxon>
        <taxon>Anguilliformes</taxon>
        <taxon>Anguillidae</taxon>
        <taxon>Anguilla</taxon>
    </lineage>
</organism>
<dbReference type="PANTHER" id="PTHR18934:SF108">
    <property type="entry name" value="ATP-DEPENDENT RNA HELICASE DQX1"/>
    <property type="match status" value="1"/>
</dbReference>
<dbReference type="InterPro" id="IPR027417">
    <property type="entry name" value="P-loop_NTPase"/>
</dbReference>
<dbReference type="EMBL" id="JAFIRN010000015">
    <property type="protein sequence ID" value="KAG5835027.1"/>
    <property type="molecule type" value="Genomic_DNA"/>
</dbReference>
<keyword evidence="2" id="KW-1185">Reference proteome</keyword>
<dbReference type="GO" id="GO:0005681">
    <property type="term" value="C:spliceosomal complex"/>
    <property type="evidence" value="ECO:0007669"/>
    <property type="project" value="TreeGrafter"/>
</dbReference>
<name>A0A9D3LRI8_ANGAN</name>
<comment type="caution">
    <text evidence="1">The sequence shown here is derived from an EMBL/GenBank/DDBJ whole genome shotgun (WGS) entry which is preliminary data.</text>
</comment>
<gene>
    <name evidence="1" type="ORF">ANANG_G00267740</name>
</gene>
<reference evidence="1" key="1">
    <citation type="submission" date="2021-01" db="EMBL/GenBank/DDBJ databases">
        <title>A chromosome-scale assembly of European eel, Anguilla anguilla.</title>
        <authorList>
            <person name="Henkel C."/>
            <person name="Jong-Raadsen S.A."/>
            <person name="Dufour S."/>
            <person name="Weltzien F.-A."/>
            <person name="Palstra A.P."/>
            <person name="Pelster B."/>
            <person name="Spaink H.P."/>
            <person name="Van Den Thillart G.E."/>
            <person name="Jansen H."/>
            <person name="Zahm M."/>
            <person name="Klopp C."/>
            <person name="Cedric C."/>
            <person name="Louis A."/>
            <person name="Berthelot C."/>
            <person name="Parey E."/>
            <person name="Roest Crollius H."/>
            <person name="Montfort J."/>
            <person name="Robinson-Rechavi M."/>
            <person name="Bucao C."/>
            <person name="Bouchez O."/>
            <person name="Gislard M."/>
            <person name="Lluch J."/>
            <person name="Milhes M."/>
            <person name="Lampietro C."/>
            <person name="Lopez Roques C."/>
            <person name="Donnadieu C."/>
            <person name="Braasch I."/>
            <person name="Desvignes T."/>
            <person name="Postlethwait J."/>
            <person name="Bobe J."/>
            <person name="Guiguen Y."/>
            <person name="Dirks R."/>
        </authorList>
    </citation>
    <scope>NUCLEOTIDE SEQUENCE</scope>
    <source>
        <strain evidence="1">Tag_6206</strain>
        <tissue evidence="1">Liver</tissue>
    </source>
</reference>
<proteinExistence type="predicted"/>
<dbReference type="SUPFAM" id="SSF52540">
    <property type="entry name" value="P-loop containing nucleoside triphosphate hydrolases"/>
    <property type="match status" value="1"/>
</dbReference>